<dbReference type="InterPro" id="IPR010931">
    <property type="entry name" value="L_lactis_RepB_C"/>
</dbReference>
<dbReference type="EMBL" id="LXZO01000044">
    <property type="protein sequence ID" value="PAY49216.1"/>
    <property type="molecule type" value="Genomic_DNA"/>
</dbReference>
<feature type="domain" description="Lactococcus lactis RepB C-terminal" evidence="3">
    <location>
        <begin position="264"/>
        <end position="346"/>
    </location>
</feature>
<comment type="caution">
    <text evidence="4">The sequence shown here is derived from an EMBL/GenBank/DDBJ whole genome shotgun (WGS) entry which is preliminary data.</text>
</comment>
<evidence type="ECO:0000256" key="1">
    <source>
        <dbReference type="ARBA" id="ARBA00038283"/>
    </source>
</evidence>
<dbReference type="Gene3D" id="1.10.10.10">
    <property type="entry name" value="Winged helix-like DNA-binding domain superfamily/Winged helix DNA-binding domain"/>
    <property type="match status" value="2"/>
</dbReference>
<dbReference type="Proteomes" id="UP000218139">
    <property type="component" value="Unassembled WGS sequence"/>
</dbReference>
<dbReference type="Pfam" id="PF21205">
    <property type="entry name" value="Rep3_C"/>
    <property type="match status" value="1"/>
</dbReference>
<dbReference type="Pfam" id="PF01051">
    <property type="entry name" value="Rep3_N"/>
    <property type="match status" value="1"/>
</dbReference>
<feature type="domain" description="Initiator Rep protein WH1" evidence="2">
    <location>
        <begin position="8"/>
        <end position="155"/>
    </location>
</feature>
<dbReference type="RefSeq" id="WP_086201389.1">
    <property type="nucleotide sequence ID" value="NZ_LXZG01000095.1"/>
</dbReference>
<reference evidence="4 5" key="1">
    <citation type="submission" date="2016-05" db="EMBL/GenBank/DDBJ databases">
        <authorList>
            <person name="Lee J.-Y."/>
            <person name="Kim E.B."/>
            <person name="Choi Y.-J."/>
        </authorList>
    </citation>
    <scope>NUCLEOTIDE SEQUENCE [LARGE SCALE GENOMIC DNA]</scope>
    <source>
        <strain evidence="4 5">KLA006</strain>
    </source>
</reference>
<evidence type="ECO:0000259" key="3">
    <source>
        <dbReference type="Pfam" id="PF06430"/>
    </source>
</evidence>
<evidence type="ECO:0008006" key="6">
    <source>
        <dbReference type="Google" id="ProtNLM"/>
    </source>
</evidence>
<dbReference type="InterPro" id="IPR036388">
    <property type="entry name" value="WH-like_DNA-bd_sf"/>
</dbReference>
<comment type="similarity">
    <text evidence="1">Belongs to the initiator RepB protein family.</text>
</comment>
<dbReference type="GO" id="GO:0003887">
    <property type="term" value="F:DNA-directed DNA polymerase activity"/>
    <property type="evidence" value="ECO:0007669"/>
    <property type="project" value="InterPro"/>
</dbReference>
<dbReference type="AlphaFoldDB" id="A0A9X6XJG5"/>
<dbReference type="GO" id="GO:0006270">
    <property type="term" value="P:DNA replication initiation"/>
    <property type="evidence" value="ECO:0007669"/>
    <property type="project" value="InterPro"/>
</dbReference>
<dbReference type="InterPro" id="IPR000525">
    <property type="entry name" value="Initiator_Rep_WH1"/>
</dbReference>
<dbReference type="Pfam" id="PF06430">
    <property type="entry name" value="L_lactis_RepB_C"/>
    <property type="match status" value="1"/>
</dbReference>
<protein>
    <recommendedName>
        <fullName evidence="6">RepB family plasmid replication initiator protein</fullName>
    </recommendedName>
</protein>
<organism evidence="4 5">
    <name type="scientific">Ligilactobacillus salivarius</name>
    <dbReference type="NCBI Taxonomy" id="1624"/>
    <lineage>
        <taxon>Bacteria</taxon>
        <taxon>Bacillati</taxon>
        <taxon>Bacillota</taxon>
        <taxon>Bacilli</taxon>
        <taxon>Lactobacillales</taxon>
        <taxon>Lactobacillaceae</taxon>
        <taxon>Ligilactobacillus</taxon>
    </lineage>
</organism>
<accession>A0A9X6XJG5</accession>
<sequence length="407" mass="47319">MHDLSTKKVVQSNTLIKSIVKMDALPLKFFELAVANVDTKKSDPEVELEKDLIRTFLPKTNVLTHDYLRTIMTNLMDKSTFTVNYVKDNGVEKTEIFAPFSKIEFSDDETAVKLSFSNKIMPYITELKKNFTQYKIEDLQNFTSANTITIYKILMMYYNQYTNYRISNKKHRSDKDVAEFLNPVIKVHELREITRSTKKSYDKFSEFDRRVLKPAVKEINENTDFTISYDKIRVGRKILKVQFHIKNDVSPKVIEADVKPKELSLQEVQSSQYTAMLVGAMLIGVLDATNEKLMMSLGKSVYPLYDKFVAKHSAQELQRHLAFVKEHMSEKPDDLASYLVKALENFENKAQEKPRTKAKAKGGQKLIQKEKLPEWVDNEELQKNRLTEKGKQTRKKVEEMLLKLDEN</sequence>
<dbReference type="SUPFAM" id="SSF46785">
    <property type="entry name" value="Winged helix' DNA-binding domain"/>
    <property type="match status" value="2"/>
</dbReference>
<dbReference type="InterPro" id="IPR036390">
    <property type="entry name" value="WH_DNA-bd_sf"/>
</dbReference>
<proteinExistence type="inferred from homology"/>
<evidence type="ECO:0000313" key="4">
    <source>
        <dbReference type="EMBL" id="PAY49216.1"/>
    </source>
</evidence>
<gene>
    <name evidence="4" type="ORF">A8C52_04550</name>
</gene>
<name>A0A9X6XJG5_9LACO</name>
<evidence type="ECO:0000313" key="5">
    <source>
        <dbReference type="Proteomes" id="UP000218139"/>
    </source>
</evidence>
<evidence type="ECO:0000259" key="2">
    <source>
        <dbReference type="Pfam" id="PF01051"/>
    </source>
</evidence>